<organism evidence="2">
    <name type="scientific">Guillardia theta (strain CCMP2712)</name>
    <name type="common">Cryptophyte</name>
    <dbReference type="NCBI Taxonomy" id="905079"/>
    <lineage>
        <taxon>Eukaryota</taxon>
        <taxon>Cryptophyceae</taxon>
        <taxon>Pyrenomonadales</taxon>
        <taxon>Geminigeraceae</taxon>
        <taxon>Guillardia</taxon>
    </lineage>
</organism>
<dbReference type="AlphaFoldDB" id="L1JJE7"/>
<dbReference type="EnsemblProtists" id="EKX48215">
    <property type="protein sequence ID" value="EKX48215"/>
    <property type="gene ID" value="GUITHDRAFT_151826"/>
</dbReference>
<protein>
    <submittedName>
        <fullName evidence="2 3">Uncharacterized protein</fullName>
    </submittedName>
</protein>
<feature type="region of interest" description="Disordered" evidence="1">
    <location>
        <begin position="1"/>
        <end position="64"/>
    </location>
</feature>
<dbReference type="EMBL" id="JH992986">
    <property type="protein sequence ID" value="EKX48215.1"/>
    <property type="molecule type" value="Genomic_DNA"/>
</dbReference>
<evidence type="ECO:0000313" key="2">
    <source>
        <dbReference type="EMBL" id="EKX48215.1"/>
    </source>
</evidence>
<reference evidence="4" key="2">
    <citation type="submission" date="2012-11" db="EMBL/GenBank/DDBJ databases">
        <authorList>
            <person name="Kuo A."/>
            <person name="Curtis B.A."/>
            <person name="Tanifuji G."/>
            <person name="Burki F."/>
            <person name="Gruber A."/>
            <person name="Irimia M."/>
            <person name="Maruyama S."/>
            <person name="Arias M.C."/>
            <person name="Ball S.G."/>
            <person name="Gile G.H."/>
            <person name="Hirakawa Y."/>
            <person name="Hopkins J.F."/>
            <person name="Rensing S.A."/>
            <person name="Schmutz J."/>
            <person name="Symeonidi A."/>
            <person name="Elias M."/>
            <person name="Eveleigh R.J."/>
            <person name="Herman E.K."/>
            <person name="Klute M.J."/>
            <person name="Nakayama T."/>
            <person name="Obornik M."/>
            <person name="Reyes-Prieto A."/>
            <person name="Armbrust E.V."/>
            <person name="Aves S.J."/>
            <person name="Beiko R.G."/>
            <person name="Coutinho P."/>
            <person name="Dacks J.B."/>
            <person name="Durnford D.G."/>
            <person name="Fast N.M."/>
            <person name="Green B.R."/>
            <person name="Grisdale C."/>
            <person name="Hempe F."/>
            <person name="Henrissat B."/>
            <person name="Hoppner M.P."/>
            <person name="Ishida K.-I."/>
            <person name="Kim E."/>
            <person name="Koreny L."/>
            <person name="Kroth P.G."/>
            <person name="Liu Y."/>
            <person name="Malik S.-B."/>
            <person name="Maier U.G."/>
            <person name="McRose D."/>
            <person name="Mock T."/>
            <person name="Neilson J.A."/>
            <person name="Onodera N.T."/>
            <person name="Poole A.M."/>
            <person name="Pritham E.J."/>
            <person name="Richards T.A."/>
            <person name="Rocap G."/>
            <person name="Roy S.W."/>
            <person name="Sarai C."/>
            <person name="Schaack S."/>
            <person name="Shirato S."/>
            <person name="Slamovits C.H."/>
            <person name="Spencer D.F."/>
            <person name="Suzuki S."/>
            <person name="Worden A.Z."/>
            <person name="Zauner S."/>
            <person name="Barry K."/>
            <person name="Bell C."/>
            <person name="Bharti A.K."/>
            <person name="Crow J.A."/>
            <person name="Grimwood J."/>
            <person name="Kramer R."/>
            <person name="Lindquist E."/>
            <person name="Lucas S."/>
            <person name="Salamov A."/>
            <person name="McFadden G.I."/>
            <person name="Lane C.E."/>
            <person name="Keeling P.J."/>
            <person name="Gray M.W."/>
            <person name="Grigoriev I.V."/>
            <person name="Archibald J.M."/>
        </authorList>
    </citation>
    <scope>NUCLEOTIDE SEQUENCE</scope>
    <source>
        <strain evidence="4">CCMP2712</strain>
    </source>
</reference>
<dbReference type="HOGENOM" id="CLU_1177309_0_0_1"/>
<keyword evidence="4" id="KW-1185">Reference proteome</keyword>
<feature type="compositionally biased region" description="Basic and acidic residues" evidence="1">
    <location>
        <begin position="26"/>
        <end position="49"/>
    </location>
</feature>
<proteinExistence type="predicted"/>
<feature type="compositionally biased region" description="Basic residues" evidence="1">
    <location>
        <begin position="186"/>
        <end position="195"/>
    </location>
</feature>
<feature type="compositionally biased region" description="Basic and acidic residues" evidence="1">
    <location>
        <begin position="128"/>
        <end position="164"/>
    </location>
</feature>
<feature type="compositionally biased region" description="Basic and acidic residues" evidence="1">
    <location>
        <begin position="176"/>
        <end position="185"/>
    </location>
</feature>
<reference evidence="3" key="3">
    <citation type="submission" date="2016-03" db="UniProtKB">
        <authorList>
            <consortium name="EnsemblProtists"/>
        </authorList>
    </citation>
    <scope>IDENTIFICATION</scope>
</reference>
<evidence type="ECO:0000313" key="3">
    <source>
        <dbReference type="EnsemblProtists" id="EKX48215"/>
    </source>
</evidence>
<dbReference type="RefSeq" id="XP_005835195.1">
    <property type="nucleotide sequence ID" value="XM_005835138.1"/>
</dbReference>
<dbReference type="GeneID" id="17304874"/>
<dbReference type="KEGG" id="gtt:GUITHDRAFT_151826"/>
<reference evidence="2 4" key="1">
    <citation type="journal article" date="2012" name="Nature">
        <title>Algal genomes reveal evolutionary mosaicism and the fate of nucleomorphs.</title>
        <authorList>
            <consortium name="DOE Joint Genome Institute"/>
            <person name="Curtis B.A."/>
            <person name="Tanifuji G."/>
            <person name="Burki F."/>
            <person name="Gruber A."/>
            <person name="Irimia M."/>
            <person name="Maruyama S."/>
            <person name="Arias M.C."/>
            <person name="Ball S.G."/>
            <person name="Gile G.H."/>
            <person name="Hirakawa Y."/>
            <person name="Hopkins J.F."/>
            <person name="Kuo A."/>
            <person name="Rensing S.A."/>
            <person name="Schmutz J."/>
            <person name="Symeonidi A."/>
            <person name="Elias M."/>
            <person name="Eveleigh R.J."/>
            <person name="Herman E.K."/>
            <person name="Klute M.J."/>
            <person name="Nakayama T."/>
            <person name="Obornik M."/>
            <person name="Reyes-Prieto A."/>
            <person name="Armbrust E.V."/>
            <person name="Aves S.J."/>
            <person name="Beiko R.G."/>
            <person name="Coutinho P."/>
            <person name="Dacks J.B."/>
            <person name="Durnford D.G."/>
            <person name="Fast N.M."/>
            <person name="Green B.R."/>
            <person name="Grisdale C.J."/>
            <person name="Hempel F."/>
            <person name="Henrissat B."/>
            <person name="Hoppner M.P."/>
            <person name="Ishida K."/>
            <person name="Kim E."/>
            <person name="Koreny L."/>
            <person name="Kroth P.G."/>
            <person name="Liu Y."/>
            <person name="Malik S.B."/>
            <person name="Maier U.G."/>
            <person name="McRose D."/>
            <person name="Mock T."/>
            <person name="Neilson J.A."/>
            <person name="Onodera N.T."/>
            <person name="Poole A.M."/>
            <person name="Pritham E.J."/>
            <person name="Richards T.A."/>
            <person name="Rocap G."/>
            <person name="Roy S.W."/>
            <person name="Sarai C."/>
            <person name="Schaack S."/>
            <person name="Shirato S."/>
            <person name="Slamovits C.H."/>
            <person name="Spencer D.F."/>
            <person name="Suzuki S."/>
            <person name="Worden A.Z."/>
            <person name="Zauner S."/>
            <person name="Barry K."/>
            <person name="Bell C."/>
            <person name="Bharti A.K."/>
            <person name="Crow J.A."/>
            <person name="Grimwood J."/>
            <person name="Kramer R."/>
            <person name="Lindquist E."/>
            <person name="Lucas S."/>
            <person name="Salamov A."/>
            <person name="McFadden G.I."/>
            <person name="Lane C.E."/>
            <person name="Keeling P.J."/>
            <person name="Gray M.W."/>
            <person name="Grigoriev I.V."/>
            <person name="Archibald J.M."/>
        </authorList>
    </citation>
    <scope>NUCLEOTIDE SEQUENCE</scope>
    <source>
        <strain evidence="2 4">CCMP2712</strain>
    </source>
</reference>
<sequence>MNKTKDVKSYSSTDLSQILGYSVPPKQEDEKLISKDAIKKYGKTEQEKKEKKKKTKHERDLEKVPHCDEEDVISTTGVVLKHPILPKPSVLSGTLKHMFVHGGFMSHDKHKHKKQDWEFNEETQEKIANDAHANKVEGRKGLGFDNDRPTKLGKDFKGAKKTFDSDEESDASSSKSENEEQVRLAKKEKKKKNKSEKKEKKEKEGKKKKRSRDSDDSDSDSDKEESKKKKKKRSSQ</sequence>
<feature type="region of interest" description="Disordered" evidence="1">
    <location>
        <begin position="128"/>
        <end position="236"/>
    </location>
</feature>
<dbReference type="PaxDb" id="55529-EKX48215"/>
<feature type="compositionally biased region" description="Basic and acidic residues" evidence="1">
    <location>
        <begin position="196"/>
        <end position="205"/>
    </location>
</feature>
<dbReference type="OMA" id="HSEYFAW"/>
<name>L1JJE7_GUITC</name>
<accession>L1JJE7</accession>
<gene>
    <name evidence="2" type="ORF">GUITHDRAFT_151826</name>
</gene>
<dbReference type="Proteomes" id="UP000011087">
    <property type="component" value="Unassembled WGS sequence"/>
</dbReference>
<evidence type="ECO:0000313" key="4">
    <source>
        <dbReference type="Proteomes" id="UP000011087"/>
    </source>
</evidence>
<evidence type="ECO:0000256" key="1">
    <source>
        <dbReference type="SAM" id="MobiDB-lite"/>
    </source>
</evidence>